<accession>A0ABN6X4S0</accession>
<name>A0ABN6X4S0_9MICO</name>
<dbReference type="RefSeq" id="WP_434019596.1">
    <property type="nucleotide sequence ID" value="NZ_AP027728.1"/>
</dbReference>
<reference evidence="5" key="1">
    <citation type="journal article" date="2019" name="Int. J. Syst. Evol. Microbiol.">
        <title>The Global Catalogue of Microorganisms (GCM) 10K type strain sequencing project: providing services to taxonomists for standard genome sequencing and annotation.</title>
        <authorList>
            <consortium name="The Broad Institute Genomics Platform"/>
            <consortium name="The Broad Institute Genome Sequencing Center for Infectious Disease"/>
            <person name="Wu L."/>
            <person name="Ma J."/>
        </authorList>
    </citation>
    <scope>NUCLEOTIDE SEQUENCE [LARGE SCALE GENOMIC DNA]</scope>
    <source>
        <strain evidence="5">NBRC 106310</strain>
    </source>
</reference>
<gene>
    <name evidence="4" type="ORF">GCM10025863_21810</name>
</gene>
<protein>
    <recommendedName>
        <fullName evidence="3">Solute-binding protein family 3/N-terminal domain-containing protein</fullName>
    </recommendedName>
</protein>
<dbReference type="PANTHER" id="PTHR35936:SF17">
    <property type="entry name" value="ARGININE-BINDING EXTRACELLULAR PROTEIN ARTP"/>
    <property type="match status" value="1"/>
</dbReference>
<feature type="compositionally biased region" description="Low complexity" evidence="2">
    <location>
        <begin position="171"/>
        <end position="199"/>
    </location>
</feature>
<dbReference type="Gene3D" id="3.40.190.10">
    <property type="entry name" value="Periplasmic binding protein-like II"/>
    <property type="match status" value="2"/>
</dbReference>
<evidence type="ECO:0000256" key="1">
    <source>
        <dbReference type="ARBA" id="ARBA00022729"/>
    </source>
</evidence>
<dbReference type="PANTHER" id="PTHR35936">
    <property type="entry name" value="MEMBRANE-BOUND LYTIC MUREIN TRANSGLYCOSYLASE F"/>
    <property type="match status" value="1"/>
</dbReference>
<organism evidence="4 5">
    <name type="scientific">Microbacterium suwonense</name>
    <dbReference type="NCBI Taxonomy" id="683047"/>
    <lineage>
        <taxon>Bacteria</taxon>
        <taxon>Bacillati</taxon>
        <taxon>Actinomycetota</taxon>
        <taxon>Actinomycetes</taxon>
        <taxon>Micrococcales</taxon>
        <taxon>Microbacteriaceae</taxon>
        <taxon>Microbacterium</taxon>
    </lineage>
</organism>
<proteinExistence type="predicted"/>
<evidence type="ECO:0000259" key="3">
    <source>
        <dbReference type="Pfam" id="PF00497"/>
    </source>
</evidence>
<evidence type="ECO:0000313" key="5">
    <source>
        <dbReference type="Proteomes" id="UP001321543"/>
    </source>
</evidence>
<feature type="domain" description="Solute-binding protein family 3/N-terminal" evidence="3">
    <location>
        <begin position="58"/>
        <end position="153"/>
    </location>
</feature>
<dbReference type="EMBL" id="AP027728">
    <property type="protein sequence ID" value="BDZ39567.1"/>
    <property type="molecule type" value="Genomic_DNA"/>
</dbReference>
<dbReference type="SUPFAM" id="SSF53850">
    <property type="entry name" value="Periplasmic binding protein-like II"/>
    <property type="match status" value="1"/>
</dbReference>
<dbReference type="Proteomes" id="UP001321543">
    <property type="component" value="Chromosome"/>
</dbReference>
<evidence type="ECO:0000256" key="2">
    <source>
        <dbReference type="SAM" id="MobiDB-lite"/>
    </source>
</evidence>
<feature type="region of interest" description="Disordered" evidence="2">
    <location>
        <begin position="154"/>
        <end position="199"/>
    </location>
</feature>
<keyword evidence="1" id="KW-0732">Signal</keyword>
<dbReference type="Pfam" id="PF00497">
    <property type="entry name" value="SBP_bac_3"/>
    <property type="match status" value="1"/>
</dbReference>
<dbReference type="InterPro" id="IPR001638">
    <property type="entry name" value="Solute-binding_3/MltF_N"/>
</dbReference>
<keyword evidence="5" id="KW-1185">Reference proteome</keyword>
<evidence type="ECO:0000313" key="4">
    <source>
        <dbReference type="EMBL" id="BDZ39567.1"/>
    </source>
</evidence>
<sequence length="199" mass="21314">MTLLRQPANWWRENRLALLASITAMFILLFTIGGAVGIANAATKPAAADDGVKGQTFTIATDTTWAPFEFQRDGELRGIDIDLIHAVAEDQGFDVKIDVLGFDGALAAVTAGQADAVMAGMSITKERQKTFDFSNPYFDSGIQMAIASDDTSITGYEDLEESPSRPRPALRATPSPRTSARSSASRSPASRTPPTRTTT</sequence>